<feature type="transmembrane region" description="Helical" evidence="6">
    <location>
        <begin position="365"/>
        <end position="386"/>
    </location>
</feature>
<evidence type="ECO:0000256" key="1">
    <source>
        <dbReference type="ARBA" id="ARBA00004651"/>
    </source>
</evidence>
<dbReference type="GeneID" id="98916767"/>
<feature type="transmembrane region" description="Helical" evidence="6">
    <location>
        <begin position="96"/>
        <end position="123"/>
    </location>
</feature>
<keyword evidence="3 6" id="KW-0812">Transmembrane</keyword>
<keyword evidence="9" id="KW-1185">Reference proteome</keyword>
<keyword evidence="4 6" id="KW-1133">Transmembrane helix</keyword>
<feature type="transmembrane region" description="Helical" evidence="6">
    <location>
        <begin position="143"/>
        <end position="166"/>
    </location>
</feature>
<feature type="transmembrane region" description="Helical" evidence="6">
    <location>
        <begin position="307"/>
        <end position="330"/>
    </location>
</feature>
<name>A0A4R3YGW0_9FIRM</name>
<dbReference type="Proteomes" id="UP000295515">
    <property type="component" value="Unassembled WGS sequence"/>
</dbReference>
<gene>
    <name evidence="8" type="ORF">EDD60_13417</name>
</gene>
<keyword evidence="5 6" id="KW-0472">Membrane</keyword>
<comment type="subcellular location">
    <subcellularLocation>
        <location evidence="1">Cell membrane</location>
        <topology evidence="1">Multi-pass membrane protein</topology>
    </subcellularLocation>
</comment>
<organism evidence="8 9">
    <name type="scientific">Longibaculum muris</name>
    <dbReference type="NCBI Taxonomy" id="1796628"/>
    <lineage>
        <taxon>Bacteria</taxon>
        <taxon>Bacillati</taxon>
        <taxon>Bacillota</taxon>
        <taxon>Erysipelotrichia</taxon>
        <taxon>Erysipelotrichales</taxon>
        <taxon>Coprobacillaceae</taxon>
        <taxon>Longibaculum</taxon>
    </lineage>
</organism>
<evidence type="ECO:0000313" key="9">
    <source>
        <dbReference type="Proteomes" id="UP000295515"/>
    </source>
</evidence>
<dbReference type="InterPro" id="IPR003838">
    <property type="entry name" value="ABC3_permease_C"/>
</dbReference>
<evidence type="ECO:0000256" key="3">
    <source>
        <dbReference type="ARBA" id="ARBA00022692"/>
    </source>
</evidence>
<dbReference type="RefSeq" id="WP_132226535.1">
    <property type="nucleotide sequence ID" value="NZ_JANKBF010000029.1"/>
</dbReference>
<accession>A0A4R3YGW0</accession>
<comment type="caution">
    <text evidence="8">The sequence shown here is derived from an EMBL/GenBank/DDBJ whole genome shotgun (WGS) entry which is preliminary data.</text>
</comment>
<dbReference type="AlphaFoldDB" id="A0A4R3YGW0"/>
<feature type="transmembrane region" description="Helical" evidence="6">
    <location>
        <begin position="281"/>
        <end position="301"/>
    </location>
</feature>
<feature type="transmembrane region" description="Helical" evidence="6">
    <location>
        <begin position="52"/>
        <end position="75"/>
    </location>
</feature>
<protein>
    <submittedName>
        <fullName evidence="8">FtsX-like permease family protein</fullName>
    </submittedName>
</protein>
<sequence length="437" mass="50546">MLSFIQRVFKNQKKTYFLLLGIFIILSSFEFSFLAIYDAFVRLDFSWQIRSTIHLIPVIGAAIALLLNVFITKYFMENKKQEFSILLLAGTKTKDLFYYLSIQFGFIILLSAIIGVFGGMEIMHLIHYYQSHLILQYSFTQTIFYYFCFLIITYVLILAIGSSQFISLDLNLAKYLSSHQLDLKTSQKNSFFSIDNQAKKPFLSIVLSLFILVFTFYSMKEILNQNNSITILLFYYSFALIGLILIITKTIPLLYDLFHHQLLKHPICLNALALFQDFTKVMSSLILLVACIIPTIFMLLLNVPSSFVIETVTVPCFIMIMIMIVLCFILRFTLYLKEQQTSIATIHAVGYDSKKLNNIVFLKNLIFFILGILIPLAFILEILYLVSQNGVISQSAIVFVMIVYIALYTLIVVYMFIQEKIMQRKVINNVKYLNRGE</sequence>
<evidence type="ECO:0000256" key="4">
    <source>
        <dbReference type="ARBA" id="ARBA00022989"/>
    </source>
</evidence>
<evidence type="ECO:0000313" key="8">
    <source>
        <dbReference type="EMBL" id="TCV91202.1"/>
    </source>
</evidence>
<evidence type="ECO:0000256" key="6">
    <source>
        <dbReference type="SAM" id="Phobius"/>
    </source>
</evidence>
<dbReference type="EMBL" id="SMCQ01000034">
    <property type="protein sequence ID" value="TCV91202.1"/>
    <property type="molecule type" value="Genomic_DNA"/>
</dbReference>
<dbReference type="Pfam" id="PF02687">
    <property type="entry name" value="FtsX"/>
    <property type="match status" value="1"/>
</dbReference>
<evidence type="ECO:0000256" key="5">
    <source>
        <dbReference type="ARBA" id="ARBA00023136"/>
    </source>
</evidence>
<feature type="domain" description="ABC3 transporter permease C-terminal" evidence="7">
    <location>
        <begin position="56"/>
        <end position="167"/>
    </location>
</feature>
<feature type="transmembrane region" description="Helical" evidence="6">
    <location>
        <begin position="392"/>
        <end position="417"/>
    </location>
</feature>
<keyword evidence="2" id="KW-1003">Cell membrane</keyword>
<feature type="transmembrane region" description="Helical" evidence="6">
    <location>
        <begin position="16"/>
        <end position="40"/>
    </location>
</feature>
<evidence type="ECO:0000259" key="7">
    <source>
        <dbReference type="Pfam" id="PF02687"/>
    </source>
</evidence>
<feature type="transmembrane region" description="Helical" evidence="6">
    <location>
        <begin position="231"/>
        <end position="255"/>
    </location>
</feature>
<dbReference type="GO" id="GO:0005886">
    <property type="term" value="C:plasma membrane"/>
    <property type="evidence" value="ECO:0007669"/>
    <property type="project" value="UniProtKB-SubCell"/>
</dbReference>
<feature type="transmembrane region" description="Helical" evidence="6">
    <location>
        <begin position="202"/>
        <end position="219"/>
    </location>
</feature>
<reference evidence="8 9" key="1">
    <citation type="submission" date="2019-03" db="EMBL/GenBank/DDBJ databases">
        <title>Genomic Encyclopedia of Type Strains, Phase IV (KMG-IV): sequencing the most valuable type-strain genomes for metagenomic binning, comparative biology and taxonomic classification.</title>
        <authorList>
            <person name="Goeker M."/>
        </authorList>
    </citation>
    <scope>NUCLEOTIDE SEQUENCE [LARGE SCALE GENOMIC DNA]</scope>
    <source>
        <strain evidence="8 9">DSM 29487</strain>
    </source>
</reference>
<proteinExistence type="predicted"/>
<evidence type="ECO:0000256" key="2">
    <source>
        <dbReference type="ARBA" id="ARBA00022475"/>
    </source>
</evidence>